<protein>
    <submittedName>
        <fullName evidence="2">Uncharacterized protein</fullName>
    </submittedName>
</protein>
<sequence length="95" mass="10795">MTLTPTFIMMMMMILMIMIFIINHTILNIMISTPCTSHIFIINKFHTLHPPKLASYYHPPTYMPDTKMAYFITGGSHSLATILLLALNHGNSNDP</sequence>
<keyword evidence="1" id="KW-1133">Transmembrane helix</keyword>
<feature type="transmembrane region" description="Helical" evidence="1">
    <location>
        <begin position="68"/>
        <end position="87"/>
    </location>
</feature>
<keyword evidence="1" id="KW-0472">Membrane</keyword>
<dbReference type="AlphaFoldDB" id="A0A067MIS9"/>
<keyword evidence="3" id="KW-1185">Reference proteome</keyword>
<gene>
    <name evidence="2" type="ORF">BOTBODRAFT_456030</name>
</gene>
<dbReference type="EMBL" id="KL198058">
    <property type="protein sequence ID" value="KDQ11466.1"/>
    <property type="molecule type" value="Genomic_DNA"/>
</dbReference>
<accession>A0A067MIS9</accession>
<reference evidence="3" key="1">
    <citation type="journal article" date="2014" name="Proc. Natl. Acad. Sci. U.S.A.">
        <title>Extensive sampling of basidiomycete genomes demonstrates inadequacy of the white-rot/brown-rot paradigm for wood decay fungi.</title>
        <authorList>
            <person name="Riley R."/>
            <person name="Salamov A.A."/>
            <person name="Brown D.W."/>
            <person name="Nagy L.G."/>
            <person name="Floudas D."/>
            <person name="Held B.W."/>
            <person name="Levasseur A."/>
            <person name="Lombard V."/>
            <person name="Morin E."/>
            <person name="Otillar R."/>
            <person name="Lindquist E.A."/>
            <person name="Sun H."/>
            <person name="LaButti K.M."/>
            <person name="Schmutz J."/>
            <person name="Jabbour D."/>
            <person name="Luo H."/>
            <person name="Baker S.E."/>
            <person name="Pisabarro A.G."/>
            <person name="Walton J.D."/>
            <person name="Blanchette R.A."/>
            <person name="Henrissat B."/>
            <person name="Martin F."/>
            <person name="Cullen D."/>
            <person name="Hibbett D.S."/>
            <person name="Grigoriev I.V."/>
        </authorList>
    </citation>
    <scope>NUCLEOTIDE SEQUENCE [LARGE SCALE GENOMIC DNA]</scope>
    <source>
        <strain evidence="3">FD-172 SS1</strain>
    </source>
</reference>
<evidence type="ECO:0000313" key="2">
    <source>
        <dbReference type="EMBL" id="KDQ11466.1"/>
    </source>
</evidence>
<keyword evidence="1" id="KW-0812">Transmembrane</keyword>
<dbReference type="Proteomes" id="UP000027195">
    <property type="component" value="Unassembled WGS sequence"/>
</dbReference>
<evidence type="ECO:0000313" key="3">
    <source>
        <dbReference type="Proteomes" id="UP000027195"/>
    </source>
</evidence>
<feature type="transmembrane region" description="Helical" evidence="1">
    <location>
        <begin position="7"/>
        <end position="31"/>
    </location>
</feature>
<dbReference type="InParanoid" id="A0A067MIS9"/>
<proteinExistence type="predicted"/>
<organism evidence="2 3">
    <name type="scientific">Botryobasidium botryosum (strain FD-172 SS1)</name>
    <dbReference type="NCBI Taxonomy" id="930990"/>
    <lineage>
        <taxon>Eukaryota</taxon>
        <taxon>Fungi</taxon>
        <taxon>Dikarya</taxon>
        <taxon>Basidiomycota</taxon>
        <taxon>Agaricomycotina</taxon>
        <taxon>Agaricomycetes</taxon>
        <taxon>Cantharellales</taxon>
        <taxon>Botryobasidiaceae</taxon>
        <taxon>Botryobasidium</taxon>
    </lineage>
</organism>
<dbReference type="HOGENOM" id="CLU_2372507_0_0_1"/>
<name>A0A067MIS9_BOTB1</name>
<evidence type="ECO:0000256" key="1">
    <source>
        <dbReference type="SAM" id="Phobius"/>
    </source>
</evidence>